<evidence type="ECO:0000256" key="2">
    <source>
        <dbReference type="ARBA" id="ARBA00009288"/>
    </source>
</evidence>
<dbReference type="GO" id="GO:0019645">
    <property type="term" value="P:anaerobic electron transport chain"/>
    <property type="evidence" value="ECO:0007669"/>
    <property type="project" value="TreeGrafter"/>
</dbReference>
<protein>
    <recommendedName>
        <fullName evidence="3">nitrite reductase (cytochrome; ammonia-forming)</fullName>
        <ecNumber evidence="3">1.7.2.2</ecNumber>
    </recommendedName>
</protein>
<feature type="signal peptide" evidence="11">
    <location>
        <begin position="1"/>
        <end position="21"/>
    </location>
</feature>
<keyword evidence="5" id="KW-0479">Metal-binding</keyword>
<accession>A0A6I1EKZ4</accession>
<comment type="catalytic activity">
    <reaction evidence="10">
        <text>6 Fe(III)-[cytochrome c] + NH4(+) + 2 H2O = 6 Fe(II)-[cytochrome c] + nitrite + 8 H(+)</text>
        <dbReference type="Rhea" id="RHEA:13089"/>
        <dbReference type="Rhea" id="RHEA-COMP:10350"/>
        <dbReference type="Rhea" id="RHEA-COMP:14399"/>
        <dbReference type="ChEBI" id="CHEBI:15377"/>
        <dbReference type="ChEBI" id="CHEBI:15378"/>
        <dbReference type="ChEBI" id="CHEBI:16301"/>
        <dbReference type="ChEBI" id="CHEBI:28938"/>
        <dbReference type="ChEBI" id="CHEBI:29033"/>
        <dbReference type="ChEBI" id="CHEBI:29034"/>
        <dbReference type="EC" id="1.7.2.2"/>
    </reaction>
</comment>
<gene>
    <name evidence="12" type="ORF">GBM95_05270</name>
</gene>
<organism evidence="12 13">
    <name type="scientific">Sutterella seckii</name>
    <dbReference type="NCBI Taxonomy" id="1944635"/>
    <lineage>
        <taxon>Bacteria</taxon>
        <taxon>Pseudomonadati</taxon>
        <taxon>Pseudomonadota</taxon>
        <taxon>Betaproteobacteria</taxon>
        <taxon>Burkholderiales</taxon>
        <taxon>Sutterellaceae</taxon>
        <taxon>Sutterella</taxon>
    </lineage>
</organism>
<evidence type="ECO:0000256" key="1">
    <source>
        <dbReference type="ARBA" id="ARBA00004196"/>
    </source>
</evidence>
<comment type="similarity">
    <text evidence="2">Belongs to the cytochrome c-552 family.</text>
</comment>
<reference evidence="12 13" key="1">
    <citation type="submission" date="2019-10" db="EMBL/GenBank/DDBJ databases">
        <title>Genome diversity of Sutterella seckii.</title>
        <authorList>
            <person name="Chaplin A.V."/>
            <person name="Sokolova S.R."/>
            <person name="Mosin K.A."/>
            <person name="Ivanova E.L."/>
            <person name="Kochetkova T.O."/>
            <person name="Goltsov A.Y."/>
            <person name="Trofimov D.Y."/>
            <person name="Efimov B.A."/>
        </authorList>
    </citation>
    <scope>NUCLEOTIDE SEQUENCE [LARGE SCALE GENOMIC DNA]</scope>
    <source>
        <strain evidence="12 13">ASD393</strain>
    </source>
</reference>
<sequence length="538" mass="59427">MFTALAAAMLSLGAYSTAANAADLANCTICHSNITKVHAGAAHKDVACTSCHTGLDEHLKKPSARPTVNMDPANCGACHQPQYTSLYKDEGRPARQSKKAAGGPAPDPFFDRALGAHGFTKEHDLPRAHTWMAIDQFIVDRAFGGRFEPKDGWLYTTLEGGKSYKVWDVLKDNYPDNNTQKAHKPGTAAAGNGVCWSCKSADLMLDWAYMGDKVEGATFNRGSNPVDVVRKVNHALNCNFCHDPHTAQPRIIRDALIDAVTRDNKDVPNVWKSVAAHPTKVDVKDFGMRGFTRKVGYLERPDANLMCAQCHVEYVCNPGFNGKTGEKVGFDNRWTNLFPFVNADQIEEYYDKVPFRDFKHNVTGASLIKMQHPDAETFFGSVHDKVGATCQTCHMPKVKDEKTGKMYTLHWATSPRHYMKETCLTCHKDKTEKQMNLAIDAMKGHFEGKVREAEARMNDMFDAFDLAIAAGVDQKTLDEARKLHASAHVNWEYWTAANGAYFHNPELATRSLAKSAKAASDAAALLRKAVAAKAQAKK</sequence>
<dbReference type="PIRSF" id="PIRSF000243">
    <property type="entry name" value="Cyt_c552"/>
    <property type="match status" value="1"/>
</dbReference>
<dbReference type="EMBL" id="WEHX01000024">
    <property type="protein sequence ID" value="KAB7661001.1"/>
    <property type="molecule type" value="Genomic_DNA"/>
</dbReference>
<evidence type="ECO:0000313" key="12">
    <source>
        <dbReference type="EMBL" id="KAB7661001.1"/>
    </source>
</evidence>
<evidence type="ECO:0000256" key="10">
    <source>
        <dbReference type="ARBA" id="ARBA00049131"/>
    </source>
</evidence>
<dbReference type="PANTHER" id="PTHR30633:SF0">
    <property type="entry name" value="CYTOCHROME C-552"/>
    <property type="match status" value="1"/>
</dbReference>
<dbReference type="EC" id="1.7.2.2" evidence="3"/>
<dbReference type="GO" id="GO:0020037">
    <property type="term" value="F:heme binding"/>
    <property type="evidence" value="ECO:0007669"/>
    <property type="project" value="TreeGrafter"/>
</dbReference>
<dbReference type="GO" id="GO:0042279">
    <property type="term" value="F:nitrite reductase (cytochrome, ammonia-forming) activity"/>
    <property type="evidence" value="ECO:0007669"/>
    <property type="project" value="UniProtKB-EC"/>
</dbReference>
<dbReference type="InterPro" id="IPR003321">
    <property type="entry name" value="Cyt_c552"/>
</dbReference>
<evidence type="ECO:0000256" key="11">
    <source>
        <dbReference type="SAM" id="SignalP"/>
    </source>
</evidence>
<feature type="chain" id="PRO_5026344577" description="nitrite reductase (cytochrome; ammonia-forming)" evidence="11">
    <location>
        <begin position="22"/>
        <end position="538"/>
    </location>
</feature>
<evidence type="ECO:0000313" key="13">
    <source>
        <dbReference type="Proteomes" id="UP000430564"/>
    </source>
</evidence>
<dbReference type="GO" id="GO:0046872">
    <property type="term" value="F:metal ion binding"/>
    <property type="evidence" value="ECO:0007669"/>
    <property type="project" value="UniProtKB-KW"/>
</dbReference>
<evidence type="ECO:0000256" key="8">
    <source>
        <dbReference type="ARBA" id="ARBA00023002"/>
    </source>
</evidence>
<keyword evidence="6 11" id="KW-0732">Signal</keyword>
<evidence type="ECO:0000256" key="7">
    <source>
        <dbReference type="ARBA" id="ARBA00022837"/>
    </source>
</evidence>
<dbReference type="InterPro" id="IPR036280">
    <property type="entry name" value="Multihaem_cyt_sf"/>
</dbReference>
<dbReference type="GO" id="GO:0030288">
    <property type="term" value="C:outer membrane-bounded periplasmic space"/>
    <property type="evidence" value="ECO:0007669"/>
    <property type="project" value="TreeGrafter"/>
</dbReference>
<name>A0A6I1EKZ4_9BURK</name>
<evidence type="ECO:0000256" key="5">
    <source>
        <dbReference type="ARBA" id="ARBA00022723"/>
    </source>
</evidence>
<dbReference type="Pfam" id="PF02335">
    <property type="entry name" value="Cytochrom_C552"/>
    <property type="match status" value="1"/>
</dbReference>
<evidence type="ECO:0000256" key="9">
    <source>
        <dbReference type="ARBA" id="ARBA00023004"/>
    </source>
</evidence>
<dbReference type="Proteomes" id="UP000430564">
    <property type="component" value="Unassembled WGS sequence"/>
</dbReference>
<dbReference type="PANTHER" id="PTHR30633">
    <property type="entry name" value="CYTOCHROME C-552 RESPIRATORY NITRITE REDUCTASE"/>
    <property type="match status" value="1"/>
</dbReference>
<dbReference type="OrthoDB" id="9780421at2"/>
<dbReference type="Gene3D" id="1.10.287.3080">
    <property type="match status" value="1"/>
</dbReference>
<dbReference type="Gene3D" id="1.20.140.10">
    <property type="entry name" value="Butyryl-CoA Dehydrogenase, subunit A, domain 3"/>
    <property type="match status" value="1"/>
</dbReference>
<comment type="caution">
    <text evidence="12">The sequence shown here is derived from an EMBL/GenBank/DDBJ whole genome shotgun (WGS) entry which is preliminary data.</text>
</comment>
<proteinExistence type="inferred from homology"/>
<evidence type="ECO:0000256" key="4">
    <source>
        <dbReference type="ARBA" id="ARBA00022617"/>
    </source>
</evidence>
<keyword evidence="7" id="KW-0106">Calcium</keyword>
<evidence type="ECO:0000256" key="6">
    <source>
        <dbReference type="ARBA" id="ARBA00022729"/>
    </source>
</evidence>
<dbReference type="SUPFAM" id="SSF48695">
    <property type="entry name" value="Multiheme cytochromes"/>
    <property type="match status" value="2"/>
</dbReference>
<dbReference type="AlphaFoldDB" id="A0A6I1EKZ4"/>
<dbReference type="CDD" id="cd00548">
    <property type="entry name" value="NrfA-like"/>
    <property type="match status" value="1"/>
</dbReference>
<keyword evidence="4" id="KW-0349">Heme</keyword>
<keyword evidence="9" id="KW-0408">Iron</keyword>
<comment type="subcellular location">
    <subcellularLocation>
        <location evidence="1">Cell envelope</location>
    </subcellularLocation>
</comment>
<evidence type="ECO:0000256" key="3">
    <source>
        <dbReference type="ARBA" id="ARBA00011887"/>
    </source>
</evidence>
<keyword evidence="8" id="KW-0560">Oxidoreductase</keyword>
<dbReference type="Gene3D" id="1.10.1130.10">
    <property type="entry name" value="Flavocytochrome C3, Chain A"/>
    <property type="match status" value="1"/>
</dbReference>